<reference evidence="13 14" key="2">
    <citation type="journal article" date="2012" name="Open Biol.">
        <title>Characteristics of nucleosomes and linker DNA regions on the genome of the basidiomycete Mixia osmundae revealed by mono- and dinucleosome mapping.</title>
        <authorList>
            <person name="Nishida H."/>
            <person name="Kondo S."/>
            <person name="Matsumoto T."/>
            <person name="Suzuki Y."/>
            <person name="Yoshikawa H."/>
            <person name="Taylor T.D."/>
            <person name="Sugiyama J."/>
        </authorList>
    </citation>
    <scope>NUCLEOTIDE SEQUENCE [LARGE SCALE GENOMIC DNA]</scope>
    <source>
        <strain evidence="14">CBS 9802 / IAM 14324 / JCM 22182 / KY 12970</strain>
    </source>
</reference>
<dbReference type="InterPro" id="IPR000719">
    <property type="entry name" value="Prot_kinase_dom"/>
</dbReference>
<dbReference type="GO" id="GO:0004674">
    <property type="term" value="F:protein serine/threonine kinase activity"/>
    <property type="evidence" value="ECO:0007669"/>
    <property type="project" value="UniProtKB-KW"/>
</dbReference>
<feature type="compositionally biased region" description="Low complexity" evidence="11">
    <location>
        <begin position="140"/>
        <end position="150"/>
    </location>
</feature>
<evidence type="ECO:0000256" key="4">
    <source>
        <dbReference type="ARBA" id="ARBA00022679"/>
    </source>
</evidence>
<dbReference type="PROSITE" id="PS00107">
    <property type="entry name" value="PROTEIN_KINASE_ATP"/>
    <property type="match status" value="1"/>
</dbReference>
<evidence type="ECO:0000313" key="14">
    <source>
        <dbReference type="Proteomes" id="UP000009131"/>
    </source>
</evidence>
<protein>
    <recommendedName>
        <fullName evidence="2">non-specific serine/threonine protein kinase</fullName>
        <ecNumber evidence="2">2.7.11.1</ecNumber>
    </recommendedName>
</protein>
<dbReference type="SUPFAM" id="SSF50729">
    <property type="entry name" value="PH domain-like"/>
    <property type="match status" value="1"/>
</dbReference>
<feature type="region of interest" description="Disordered" evidence="11">
    <location>
        <begin position="129"/>
        <end position="150"/>
    </location>
</feature>
<dbReference type="FunCoup" id="G7DWP3">
    <property type="interactions" value="257"/>
</dbReference>
<gene>
    <name evidence="13" type="primary">Mo01810</name>
    <name evidence="13" type="ORF">E5Q_01810</name>
</gene>
<evidence type="ECO:0000256" key="3">
    <source>
        <dbReference type="ARBA" id="ARBA00022527"/>
    </source>
</evidence>
<dbReference type="PANTHER" id="PTHR24356:SF163">
    <property type="entry name" value="3-PHOSPHOINOSITIDE-DEPENDENT PROTEIN KINASE 1-RELATED"/>
    <property type="match status" value="1"/>
</dbReference>
<evidence type="ECO:0000256" key="7">
    <source>
        <dbReference type="ARBA" id="ARBA00022840"/>
    </source>
</evidence>
<evidence type="ECO:0000256" key="10">
    <source>
        <dbReference type="PROSITE-ProRule" id="PRU10141"/>
    </source>
</evidence>
<evidence type="ECO:0000256" key="2">
    <source>
        <dbReference type="ARBA" id="ARBA00012513"/>
    </source>
</evidence>
<dbReference type="Gene3D" id="2.30.29.30">
    <property type="entry name" value="Pleckstrin-homology domain (PH domain)/Phosphotyrosine-binding domain (PTB)"/>
    <property type="match status" value="1"/>
</dbReference>
<organism evidence="13 14">
    <name type="scientific">Mixia osmundae (strain CBS 9802 / IAM 14324 / JCM 22182 / KY 12970)</name>
    <dbReference type="NCBI Taxonomy" id="764103"/>
    <lineage>
        <taxon>Eukaryota</taxon>
        <taxon>Fungi</taxon>
        <taxon>Dikarya</taxon>
        <taxon>Basidiomycota</taxon>
        <taxon>Pucciniomycotina</taxon>
        <taxon>Mixiomycetes</taxon>
        <taxon>Mixiales</taxon>
        <taxon>Mixiaceae</taxon>
        <taxon>Mixia</taxon>
    </lineage>
</organism>
<reference evidence="13 14" key="1">
    <citation type="journal article" date="2011" name="J. Gen. Appl. Microbiol.">
        <title>Draft genome sequencing of the enigmatic basidiomycete Mixia osmundae.</title>
        <authorList>
            <person name="Nishida H."/>
            <person name="Nagatsuka Y."/>
            <person name="Sugiyama J."/>
        </authorList>
    </citation>
    <scope>NUCLEOTIDE SEQUENCE [LARGE SCALE GENOMIC DNA]</scope>
    <source>
        <strain evidence="14">CBS 9802 / IAM 14324 / JCM 22182 / KY 12970</strain>
    </source>
</reference>
<feature type="binding site" evidence="10">
    <location>
        <position position="332"/>
    </location>
    <ligand>
        <name>ATP</name>
        <dbReference type="ChEBI" id="CHEBI:30616"/>
    </ligand>
</feature>
<evidence type="ECO:0000256" key="11">
    <source>
        <dbReference type="SAM" id="MobiDB-lite"/>
    </source>
</evidence>
<dbReference type="InterPro" id="IPR011009">
    <property type="entry name" value="Kinase-like_dom_sf"/>
</dbReference>
<comment type="caution">
    <text evidence="13">The sequence shown here is derived from an EMBL/GenBank/DDBJ whole genome shotgun (WGS) entry which is preliminary data.</text>
</comment>
<dbReference type="PROSITE" id="PS00108">
    <property type="entry name" value="PROTEIN_KINASE_ST"/>
    <property type="match status" value="1"/>
</dbReference>
<keyword evidence="7 10" id="KW-0067">ATP-binding</keyword>
<keyword evidence="14" id="KW-1185">Reference proteome</keyword>
<keyword evidence="3" id="KW-0723">Serine/threonine-protein kinase</keyword>
<evidence type="ECO:0000256" key="5">
    <source>
        <dbReference type="ARBA" id="ARBA00022741"/>
    </source>
</evidence>
<dbReference type="Pfam" id="PF14593">
    <property type="entry name" value="PH_3"/>
    <property type="match status" value="1"/>
</dbReference>
<dbReference type="STRING" id="764103.G7DWP3"/>
<dbReference type="Gene3D" id="3.30.200.20">
    <property type="entry name" value="Phosphorylase Kinase, domain 1"/>
    <property type="match status" value="1"/>
</dbReference>
<evidence type="ECO:0000256" key="8">
    <source>
        <dbReference type="ARBA" id="ARBA00047899"/>
    </source>
</evidence>
<dbReference type="InterPro" id="IPR017441">
    <property type="entry name" value="Protein_kinase_ATP_BS"/>
</dbReference>
<evidence type="ECO:0000259" key="12">
    <source>
        <dbReference type="PROSITE" id="PS50011"/>
    </source>
</evidence>
<dbReference type="Pfam" id="PF00069">
    <property type="entry name" value="Pkinase"/>
    <property type="match status" value="1"/>
</dbReference>
<dbReference type="GO" id="GO:0035556">
    <property type="term" value="P:intracellular signal transduction"/>
    <property type="evidence" value="ECO:0007669"/>
    <property type="project" value="TreeGrafter"/>
</dbReference>
<dbReference type="InterPro" id="IPR008271">
    <property type="entry name" value="Ser/Thr_kinase_AS"/>
</dbReference>
<dbReference type="InterPro" id="IPR011993">
    <property type="entry name" value="PH-like_dom_sf"/>
</dbReference>
<dbReference type="OMA" id="DVISARY"/>
<sequence length="800" mass="87233">MASLQGPLSLSDDALHHRQALAELKTRQPGSNALGGSIAAHHDLLDRALAPSPADEQIDQQALDEATLRQRPKITARPLSDMLATTNTSPVDALPPPLHNADRPTPPAEPEGLHHHLTQALAADAAPGSVISPGEETIGSGASSLSRMSSVTSTDSVQAVPIRTPASRLMSRQSSAQAAGSAGGYFSSRFGGQNANLPVLTPGALPSGRPVVSGGGWTPGQSATTSRRNSHVDMLTGAELTADQMPVLPGPPLTPQTSNFPGQLQLTPGLLRTPRQGMVESRRASQTSINGMAVPRKSAADFEFGDILGEGSYSTVFAATDKLPPHRQYALKILDKRHIVKEKKIKYVNIEKDTLNRLERHPGIVRLFWTFHDESSLYFVLELAENGEILKYIKQNGSFDVISARYYSAQILSALEHIHSRGVLHRDLKPENILLDAHMRIKITDFGTAKLLDPTSSEAGGNDATMERANSFVGTAEYVSPELLTEKTAFKSSDYWAFGCIVYQMLAGRPPFKAANEYLTFQKIVKRDYTFPEDFPADAKDLVERLLVLDPMLRLGASPPSGIQAIKQHSFFDSIDYETIWTILPPSIQTGITPPLPSPQLKLFEDFGALPIDDSDEESEPADSPRNSRRPSQVQVAREDNHASSQPKASAVIAEVESNGSKWSNVLKPRELLVYSSEILDRSALFRKRRSLILTSFPRLLCVKENRTTVKVKCEITFPEQGLAQVQQTRSRGHQTKTANEATLSSNCLIDIFEESSKVFSVRTLAKLYRFEDPSGQSQRWAAELREVATGGGKGLSPPA</sequence>
<dbReference type="FunFam" id="1.10.510.10:FF:000163">
    <property type="entry name" value="3-phosphoinositide-dependent protein kinase 1"/>
    <property type="match status" value="1"/>
</dbReference>
<proteinExistence type="inferred from homology"/>
<dbReference type="SMART" id="SM00220">
    <property type="entry name" value="S_TKc"/>
    <property type="match status" value="1"/>
</dbReference>
<dbReference type="Proteomes" id="UP000009131">
    <property type="component" value="Unassembled WGS sequence"/>
</dbReference>
<dbReference type="SUPFAM" id="SSF56112">
    <property type="entry name" value="Protein kinase-like (PK-like)"/>
    <property type="match status" value="1"/>
</dbReference>
<dbReference type="AlphaFoldDB" id="G7DWP3"/>
<comment type="catalytic activity">
    <reaction evidence="9">
        <text>L-seryl-[protein] + ATP = O-phospho-L-seryl-[protein] + ADP + H(+)</text>
        <dbReference type="Rhea" id="RHEA:17989"/>
        <dbReference type="Rhea" id="RHEA-COMP:9863"/>
        <dbReference type="Rhea" id="RHEA-COMP:11604"/>
        <dbReference type="ChEBI" id="CHEBI:15378"/>
        <dbReference type="ChEBI" id="CHEBI:29999"/>
        <dbReference type="ChEBI" id="CHEBI:30616"/>
        <dbReference type="ChEBI" id="CHEBI:83421"/>
        <dbReference type="ChEBI" id="CHEBI:456216"/>
        <dbReference type="EC" id="2.7.11.1"/>
    </reaction>
</comment>
<name>G7DWP3_MIXOS</name>
<keyword evidence="6" id="KW-0418">Kinase</keyword>
<dbReference type="CDD" id="cd05581">
    <property type="entry name" value="STKc_PDK1"/>
    <property type="match status" value="1"/>
</dbReference>
<dbReference type="InterPro" id="IPR050236">
    <property type="entry name" value="Ser_Thr_kinase_AGC"/>
</dbReference>
<dbReference type="eggNOG" id="KOG0592">
    <property type="taxonomic scope" value="Eukaryota"/>
</dbReference>
<evidence type="ECO:0000256" key="1">
    <source>
        <dbReference type="ARBA" id="ARBA00010006"/>
    </source>
</evidence>
<accession>G7DWP3</accession>
<comment type="similarity">
    <text evidence="1">Belongs to the protein kinase superfamily. AGC Ser/Thr protein kinase family. PDPK1 subfamily.</text>
</comment>
<dbReference type="EMBL" id="BABT02000054">
    <property type="protein sequence ID" value="GAA95155.1"/>
    <property type="molecule type" value="Genomic_DNA"/>
</dbReference>
<comment type="catalytic activity">
    <reaction evidence="8">
        <text>L-threonyl-[protein] + ATP = O-phospho-L-threonyl-[protein] + ADP + H(+)</text>
        <dbReference type="Rhea" id="RHEA:46608"/>
        <dbReference type="Rhea" id="RHEA-COMP:11060"/>
        <dbReference type="Rhea" id="RHEA-COMP:11605"/>
        <dbReference type="ChEBI" id="CHEBI:15378"/>
        <dbReference type="ChEBI" id="CHEBI:30013"/>
        <dbReference type="ChEBI" id="CHEBI:30616"/>
        <dbReference type="ChEBI" id="CHEBI:61977"/>
        <dbReference type="ChEBI" id="CHEBI:456216"/>
        <dbReference type="EC" id="2.7.11.1"/>
    </reaction>
</comment>
<dbReference type="GO" id="GO:0005524">
    <property type="term" value="F:ATP binding"/>
    <property type="evidence" value="ECO:0007669"/>
    <property type="project" value="UniProtKB-UniRule"/>
</dbReference>
<keyword evidence="4" id="KW-0808">Transferase</keyword>
<evidence type="ECO:0000256" key="9">
    <source>
        <dbReference type="ARBA" id="ARBA00048679"/>
    </source>
</evidence>
<dbReference type="RefSeq" id="XP_014566618.1">
    <property type="nucleotide sequence ID" value="XM_014711132.1"/>
</dbReference>
<feature type="region of interest" description="Disordered" evidence="11">
    <location>
        <begin position="64"/>
        <end position="112"/>
    </location>
</feature>
<feature type="compositionally biased region" description="Pro residues" evidence="11">
    <location>
        <begin position="93"/>
        <end position="109"/>
    </location>
</feature>
<dbReference type="HOGENOM" id="CLU_351625_0_0_1"/>
<feature type="domain" description="Protein kinase" evidence="12">
    <location>
        <begin position="302"/>
        <end position="572"/>
    </location>
</feature>
<dbReference type="PANTHER" id="PTHR24356">
    <property type="entry name" value="SERINE/THREONINE-PROTEIN KINASE"/>
    <property type="match status" value="1"/>
</dbReference>
<dbReference type="Gene3D" id="1.10.510.10">
    <property type="entry name" value="Transferase(Phosphotransferase) domain 1"/>
    <property type="match status" value="1"/>
</dbReference>
<dbReference type="FunFam" id="3.30.200.20:FF:000128">
    <property type="entry name" value="Serine/threonine-protein kinase ksg1"/>
    <property type="match status" value="1"/>
</dbReference>
<dbReference type="InterPro" id="IPR033931">
    <property type="entry name" value="PDK1-typ_PH"/>
</dbReference>
<dbReference type="OrthoDB" id="347657at2759"/>
<keyword evidence="5 10" id="KW-0547">Nucleotide-binding</keyword>
<evidence type="ECO:0000256" key="6">
    <source>
        <dbReference type="ARBA" id="ARBA00022777"/>
    </source>
</evidence>
<dbReference type="PROSITE" id="PS50011">
    <property type="entry name" value="PROTEIN_KINASE_DOM"/>
    <property type="match status" value="1"/>
</dbReference>
<feature type="region of interest" description="Disordered" evidence="11">
    <location>
        <begin position="614"/>
        <end position="651"/>
    </location>
</feature>
<dbReference type="EC" id="2.7.11.1" evidence="2"/>
<dbReference type="InParanoid" id="G7DWP3"/>
<evidence type="ECO:0000313" key="13">
    <source>
        <dbReference type="EMBL" id="GAA95155.1"/>
    </source>
</evidence>
<dbReference type="InterPro" id="IPR039046">
    <property type="entry name" value="PDPK1"/>
</dbReference>